<feature type="compositionally biased region" description="Low complexity" evidence="2">
    <location>
        <begin position="53"/>
        <end position="68"/>
    </location>
</feature>
<dbReference type="CDD" id="cd12214">
    <property type="entry name" value="ChiA1_BD"/>
    <property type="match status" value="1"/>
</dbReference>
<dbReference type="InterPro" id="IPR036573">
    <property type="entry name" value="CBM_sf_5/12"/>
</dbReference>
<keyword evidence="1" id="KW-0378">Hydrolase</keyword>
<dbReference type="GO" id="GO:0005576">
    <property type="term" value="C:extracellular region"/>
    <property type="evidence" value="ECO:0007669"/>
    <property type="project" value="InterPro"/>
</dbReference>
<dbReference type="Proteomes" id="UP000682733">
    <property type="component" value="Unassembled WGS sequence"/>
</dbReference>
<evidence type="ECO:0000256" key="1">
    <source>
        <dbReference type="ARBA" id="ARBA00022801"/>
    </source>
</evidence>
<feature type="compositionally biased region" description="Polar residues" evidence="2">
    <location>
        <begin position="35"/>
        <end position="52"/>
    </location>
</feature>
<feature type="region of interest" description="Disordered" evidence="2">
    <location>
        <begin position="1"/>
        <end position="75"/>
    </location>
</feature>
<dbReference type="AlphaFoldDB" id="A0A8S2W8S8"/>
<feature type="compositionally biased region" description="Basic and acidic residues" evidence="2">
    <location>
        <begin position="1"/>
        <end position="11"/>
    </location>
</feature>
<dbReference type="InterPro" id="IPR003610">
    <property type="entry name" value="CBM5/12"/>
</dbReference>
<accession>A0A8S2W8S8</accession>
<sequence>MFWEFSSDRGSELIGLTHQQLNKGVVPTTAKPSEASPTPKTLESTKPTVSTDPSTPTAKTESSTTASSGEQAAPWKVDVSYAVGNQVSYEGKVYKCIQPNTALDNWMPTAVPALWQVVN</sequence>
<dbReference type="Gene3D" id="2.10.10.20">
    <property type="entry name" value="Carbohydrate-binding module superfamily 5/12"/>
    <property type="match status" value="1"/>
</dbReference>
<comment type="caution">
    <text evidence="4">The sequence shown here is derived from an EMBL/GenBank/DDBJ whole genome shotgun (WGS) entry which is preliminary data.</text>
</comment>
<evidence type="ECO:0000313" key="4">
    <source>
        <dbReference type="EMBL" id="CAF4429783.1"/>
    </source>
</evidence>
<dbReference type="GO" id="GO:0004553">
    <property type="term" value="F:hydrolase activity, hydrolyzing O-glycosyl compounds"/>
    <property type="evidence" value="ECO:0007669"/>
    <property type="project" value="InterPro"/>
</dbReference>
<organism evidence="4 5">
    <name type="scientific">Didymodactylos carnosus</name>
    <dbReference type="NCBI Taxonomy" id="1234261"/>
    <lineage>
        <taxon>Eukaryota</taxon>
        <taxon>Metazoa</taxon>
        <taxon>Spiralia</taxon>
        <taxon>Gnathifera</taxon>
        <taxon>Rotifera</taxon>
        <taxon>Eurotatoria</taxon>
        <taxon>Bdelloidea</taxon>
        <taxon>Philodinida</taxon>
        <taxon>Philodinidae</taxon>
        <taxon>Didymodactylos</taxon>
    </lineage>
</organism>
<evidence type="ECO:0000313" key="5">
    <source>
        <dbReference type="Proteomes" id="UP000682733"/>
    </source>
</evidence>
<dbReference type="SMART" id="SM00495">
    <property type="entry name" value="ChtBD3"/>
    <property type="match status" value="1"/>
</dbReference>
<evidence type="ECO:0000256" key="2">
    <source>
        <dbReference type="SAM" id="MobiDB-lite"/>
    </source>
</evidence>
<dbReference type="GO" id="GO:0005975">
    <property type="term" value="P:carbohydrate metabolic process"/>
    <property type="evidence" value="ECO:0007669"/>
    <property type="project" value="InterPro"/>
</dbReference>
<dbReference type="GO" id="GO:0030246">
    <property type="term" value="F:carbohydrate binding"/>
    <property type="evidence" value="ECO:0007669"/>
    <property type="project" value="InterPro"/>
</dbReference>
<protein>
    <recommendedName>
        <fullName evidence="3">Chitin-binding type-3 domain-containing protein</fullName>
    </recommendedName>
</protein>
<dbReference type="SUPFAM" id="SSF51055">
    <property type="entry name" value="Carbohydrate binding domain"/>
    <property type="match status" value="1"/>
</dbReference>
<name>A0A8S2W8S8_9BILA</name>
<feature type="domain" description="Chitin-binding type-3" evidence="3">
    <location>
        <begin position="72"/>
        <end position="118"/>
    </location>
</feature>
<reference evidence="4" key="1">
    <citation type="submission" date="2021-02" db="EMBL/GenBank/DDBJ databases">
        <authorList>
            <person name="Nowell W R."/>
        </authorList>
    </citation>
    <scope>NUCLEOTIDE SEQUENCE</scope>
</reference>
<gene>
    <name evidence="4" type="ORF">TMI583_LOCUS44847</name>
</gene>
<proteinExistence type="predicted"/>
<evidence type="ECO:0000259" key="3">
    <source>
        <dbReference type="SMART" id="SM00495"/>
    </source>
</evidence>
<dbReference type="Pfam" id="PF02839">
    <property type="entry name" value="CBM_5_12"/>
    <property type="match status" value="1"/>
</dbReference>
<dbReference type="EMBL" id="CAJOBA010078460">
    <property type="protein sequence ID" value="CAF4429783.1"/>
    <property type="molecule type" value="Genomic_DNA"/>
</dbReference>